<dbReference type="PATRIC" id="fig|67855.3.peg.1197"/>
<dbReference type="RefSeq" id="WP_047976905.1">
    <property type="nucleotide sequence ID" value="NZ_JWIZ01000033.1"/>
</dbReference>
<evidence type="ECO:0000313" key="1">
    <source>
        <dbReference type="EMBL" id="KMK51478.1"/>
    </source>
</evidence>
<gene>
    <name evidence="1" type="ORF">RO21_06070</name>
</gene>
<dbReference type="STRING" id="67855.RO21_06070"/>
<name>A0A0J5P4X4_9PAST</name>
<dbReference type="Pfam" id="PF05926">
    <property type="entry name" value="Phage_GPL"/>
    <property type="match status" value="1"/>
</dbReference>
<dbReference type="AlphaFoldDB" id="A0A0J5P4X4"/>
<proteinExistence type="predicted"/>
<dbReference type="InterPro" id="IPR009225">
    <property type="entry name" value="Phage_head_completion_GpL"/>
</dbReference>
<accession>A0A0J5P4X4</accession>
<reference evidence="1 2" key="1">
    <citation type="submission" date="2014-12" db="EMBL/GenBank/DDBJ databases">
        <title>Reclassification of Actinobacillus muris as Muribacter muris.</title>
        <authorList>
            <person name="Christensen H."/>
            <person name="Nicklas W."/>
            <person name="Bisgaard M."/>
        </authorList>
    </citation>
    <scope>NUCLEOTIDE SEQUENCE [LARGE SCALE GENOMIC DNA]</scope>
    <source>
        <strain evidence="1 2">Ackerman80-443D</strain>
    </source>
</reference>
<dbReference type="EMBL" id="JWIZ01000033">
    <property type="protein sequence ID" value="KMK51478.1"/>
    <property type="molecule type" value="Genomic_DNA"/>
</dbReference>
<dbReference type="Proteomes" id="UP000036270">
    <property type="component" value="Unassembled WGS sequence"/>
</dbReference>
<comment type="caution">
    <text evidence="1">The sequence shown here is derived from an EMBL/GenBank/DDBJ whole genome shotgun (WGS) entry which is preliminary data.</text>
</comment>
<keyword evidence="2" id="KW-1185">Reference proteome</keyword>
<protein>
    <submittedName>
        <fullName evidence="1">Head stabilization protein</fullName>
    </submittedName>
</protein>
<evidence type="ECO:0000313" key="2">
    <source>
        <dbReference type="Proteomes" id="UP000036270"/>
    </source>
</evidence>
<sequence length="150" mass="16981">MFNGRQTELSEEILQTDGFWGEISIAEFQKSRAIPLQIPFELVKEALIYAVLSLEIDLKEVEDNYKAQGIQHISDLNGSKVNGINYPQQLYKKAVFARAKNELLPEFFTLSARELHEKRDLVSEQKSLQAEAVMAIRTLKGKTRGSVALV</sequence>
<organism evidence="1 2">
    <name type="scientific">Muribacter muris</name>
    <dbReference type="NCBI Taxonomy" id="67855"/>
    <lineage>
        <taxon>Bacteria</taxon>
        <taxon>Pseudomonadati</taxon>
        <taxon>Pseudomonadota</taxon>
        <taxon>Gammaproteobacteria</taxon>
        <taxon>Pasteurellales</taxon>
        <taxon>Pasteurellaceae</taxon>
        <taxon>Muribacter</taxon>
    </lineage>
</organism>